<comment type="subcellular location">
    <subcellularLocation>
        <location evidence="1">Cell envelope</location>
    </subcellularLocation>
</comment>
<dbReference type="InterPro" id="IPR013378">
    <property type="entry name" value="InlB-like_B-rpt"/>
</dbReference>
<evidence type="ECO:0000313" key="2">
    <source>
        <dbReference type="EMBL" id="MBS7528845.1"/>
    </source>
</evidence>
<gene>
    <name evidence="2" type="ORF">KHM83_19440</name>
</gene>
<accession>A0ABS5PUK1</accession>
<reference evidence="2 3" key="1">
    <citation type="submission" date="2021-05" db="EMBL/GenBank/DDBJ databases">
        <title>Fusibacter ferrireducens sp. nov., an anaerobic, sulfur- and Fe-reducing bacterium isolated from the mangrove sediment.</title>
        <authorList>
            <person name="Qiu D."/>
        </authorList>
    </citation>
    <scope>NUCLEOTIDE SEQUENCE [LARGE SCALE GENOMIC DNA]</scope>
    <source>
        <strain evidence="2 3">DSM 12116</strain>
    </source>
</reference>
<keyword evidence="3" id="KW-1185">Reference proteome</keyword>
<proteinExistence type="predicted"/>
<organism evidence="2 3">
    <name type="scientific">Fusibacter paucivorans</name>
    <dbReference type="NCBI Taxonomy" id="76009"/>
    <lineage>
        <taxon>Bacteria</taxon>
        <taxon>Bacillati</taxon>
        <taxon>Bacillota</taxon>
        <taxon>Clostridia</taxon>
        <taxon>Eubacteriales</taxon>
        <taxon>Eubacteriales Family XII. Incertae Sedis</taxon>
        <taxon>Fusibacter</taxon>
    </lineage>
</organism>
<sequence>MRFKKYFAVLIGVMILVGLGSYNTYAAVNTPFEGNLLEGNTFIRPMTPADEREDGSSFTDVYDASQVKAGTDAYLRNFYAVKIVPSKSGNYTFKVDDAPYDTFLILYKDKFDPAKPLENFMICNDDTSENTLSMLPNISLTANTTYYIVMTSFNTSTTGAVDFSASGSGSVAHNEAAYYMVTFEDYDGAILKSQSVERGLSASAPSEPTRTGYTFDKWSEGFTNVTSDLTITAQYKVNSYKVTFVDYNDTIIKEQTVEYGSAATAPEAPTRDGYAFAGWNNAYNNITSAMTVKATYVQAHTVTFKDYDGSTISTDTVKNGEDATAPSEPTRTGYTFDKWSAGFTNVTSDLTIIAQYKINSYKVTFVDYNDTIINEQNVDYGSAATAPEAPTRDGYVFTGWNTAYNNITSALTVKATYAKLYTVTFVDPDNKTISTVTVKEGNAATAPTPPTRTGYTFDKWSASFTNVAADLTITALYKINSYKVSFVDYNGTTIDEQTVDYGSAATAPSDPTRTGYTFTGWDVAYNNITSALTVTAQYNINSYDVVFKDYEGTELKTESVDYGSAATAPSEPTRTGYTFTGWDVAYNNITSALTVTAQYSINSYNVVFKDYDGTELKTESVNYGSAATAPSEPTRTGYTFTGWDVAYNNITSALTVTAQYNINSYDVVFKDYEGTELKTESVNYGSAATAPSEPTRTGYTFTGWDVAYNNITSALTVTAQYSINSYNVVFKDHDGTELKTESVNYGSAATAPADPTWTGHTFTG</sequence>
<dbReference type="Gene3D" id="2.60.40.4270">
    <property type="entry name" value="Listeria-Bacteroides repeat domain"/>
    <property type="match status" value="10"/>
</dbReference>
<evidence type="ECO:0000256" key="1">
    <source>
        <dbReference type="ARBA" id="ARBA00004196"/>
    </source>
</evidence>
<dbReference type="RefSeq" id="WP_213238700.1">
    <property type="nucleotide sequence ID" value="NZ_JAHBCL010000074.1"/>
</dbReference>
<dbReference type="InterPro" id="IPR042229">
    <property type="entry name" value="Listeria/Bacterioides_rpt_sf"/>
</dbReference>
<dbReference type="Proteomes" id="UP000746471">
    <property type="component" value="Unassembled WGS sequence"/>
</dbReference>
<protein>
    <submittedName>
        <fullName evidence="2">InlB B-repeat-containing protein</fullName>
    </submittedName>
</protein>
<dbReference type="Pfam" id="PF09479">
    <property type="entry name" value="Flg_new"/>
    <property type="match status" value="10"/>
</dbReference>
<evidence type="ECO:0000313" key="3">
    <source>
        <dbReference type="Proteomes" id="UP000746471"/>
    </source>
</evidence>
<feature type="non-terminal residue" evidence="2">
    <location>
        <position position="764"/>
    </location>
</feature>
<comment type="caution">
    <text evidence="2">The sequence shown here is derived from an EMBL/GenBank/DDBJ whole genome shotgun (WGS) entry which is preliminary data.</text>
</comment>
<dbReference type="EMBL" id="JAHBCL010000074">
    <property type="protein sequence ID" value="MBS7528845.1"/>
    <property type="molecule type" value="Genomic_DNA"/>
</dbReference>
<name>A0ABS5PUK1_9FIRM</name>